<dbReference type="SUPFAM" id="SSF52949">
    <property type="entry name" value="Macro domain-like"/>
    <property type="match status" value="1"/>
</dbReference>
<sequence length="137" mass="15105">MEVQYTKGDATAPIGEGNKIIVHVCNDVGGWGRGFVLAISKRWEAPEKEYRAWAASRKNFSLGEVQFVQVEPTIWVANLIGQRDVKKDKDGQPPVRYAAIKDGLIKAGIYAKQLYATVHMPRIGCGLAVAPGIRLNR</sequence>
<keyword evidence="3" id="KW-0067">ATP-binding</keyword>
<gene>
    <name evidence="5" type="ORF">ACFQ21_22060</name>
</gene>
<dbReference type="PROSITE" id="PS51154">
    <property type="entry name" value="MACRO"/>
    <property type="match status" value="1"/>
</dbReference>
<dbReference type="InterPro" id="IPR043472">
    <property type="entry name" value="Macro_dom-like"/>
</dbReference>
<comment type="similarity">
    <text evidence="1">Belongs to the SNF2/RAD54 helicase family.</text>
</comment>
<keyword evidence="2" id="KW-0547">Nucleotide-binding</keyword>
<dbReference type="RefSeq" id="WP_377582737.1">
    <property type="nucleotide sequence ID" value="NZ_JBHTKA010000008.1"/>
</dbReference>
<evidence type="ECO:0000313" key="6">
    <source>
        <dbReference type="Proteomes" id="UP001597112"/>
    </source>
</evidence>
<evidence type="ECO:0000256" key="2">
    <source>
        <dbReference type="ARBA" id="ARBA00022741"/>
    </source>
</evidence>
<protein>
    <recommendedName>
        <fullName evidence="4">Macro domain-containing protein</fullName>
    </recommendedName>
</protein>
<dbReference type="PANTHER" id="PTHR47157">
    <property type="entry name" value="CHROMODOMAIN-HELICASE-DNA-BINDING PROTEIN 1-LIKE"/>
    <property type="match status" value="1"/>
</dbReference>
<accession>A0ABW3K981</accession>
<dbReference type="EMBL" id="JBHTKA010000008">
    <property type="protein sequence ID" value="MFD1002026.1"/>
    <property type="molecule type" value="Genomic_DNA"/>
</dbReference>
<comment type="caution">
    <text evidence="5">The sequence shown here is derived from an EMBL/GenBank/DDBJ whole genome shotgun (WGS) entry which is preliminary data.</text>
</comment>
<dbReference type="InterPro" id="IPR031053">
    <property type="entry name" value="ALC1"/>
</dbReference>
<name>A0ABW3K981_9BACT</name>
<dbReference type="Gene3D" id="3.40.220.10">
    <property type="entry name" value="Leucine Aminopeptidase, subunit E, domain 1"/>
    <property type="match status" value="1"/>
</dbReference>
<dbReference type="Proteomes" id="UP001597112">
    <property type="component" value="Unassembled WGS sequence"/>
</dbReference>
<dbReference type="InterPro" id="IPR002589">
    <property type="entry name" value="Macro_dom"/>
</dbReference>
<dbReference type="PANTHER" id="PTHR47157:SF1">
    <property type="entry name" value="CHROMODOMAIN-HELICASE-DNA-BINDING PROTEIN 1-LIKE"/>
    <property type="match status" value="1"/>
</dbReference>
<feature type="domain" description="Macro" evidence="4">
    <location>
        <begin position="1"/>
        <end position="137"/>
    </location>
</feature>
<keyword evidence="6" id="KW-1185">Reference proteome</keyword>
<evidence type="ECO:0000256" key="3">
    <source>
        <dbReference type="ARBA" id="ARBA00022840"/>
    </source>
</evidence>
<evidence type="ECO:0000313" key="5">
    <source>
        <dbReference type="EMBL" id="MFD1002026.1"/>
    </source>
</evidence>
<evidence type="ECO:0000256" key="1">
    <source>
        <dbReference type="ARBA" id="ARBA00007025"/>
    </source>
</evidence>
<proteinExistence type="inferred from homology"/>
<dbReference type="SMART" id="SM00506">
    <property type="entry name" value="A1pp"/>
    <property type="match status" value="1"/>
</dbReference>
<reference evidence="6" key="1">
    <citation type="journal article" date="2019" name="Int. J. Syst. Evol. Microbiol.">
        <title>The Global Catalogue of Microorganisms (GCM) 10K type strain sequencing project: providing services to taxonomists for standard genome sequencing and annotation.</title>
        <authorList>
            <consortium name="The Broad Institute Genomics Platform"/>
            <consortium name="The Broad Institute Genome Sequencing Center for Infectious Disease"/>
            <person name="Wu L."/>
            <person name="Ma J."/>
        </authorList>
    </citation>
    <scope>NUCLEOTIDE SEQUENCE [LARGE SCALE GENOMIC DNA]</scope>
    <source>
        <strain evidence="6">CCUG 58938</strain>
    </source>
</reference>
<evidence type="ECO:0000259" key="4">
    <source>
        <dbReference type="PROSITE" id="PS51154"/>
    </source>
</evidence>
<organism evidence="5 6">
    <name type="scientific">Ohtaekwangia kribbensis</name>
    <dbReference type="NCBI Taxonomy" id="688913"/>
    <lineage>
        <taxon>Bacteria</taxon>
        <taxon>Pseudomonadati</taxon>
        <taxon>Bacteroidota</taxon>
        <taxon>Cytophagia</taxon>
        <taxon>Cytophagales</taxon>
        <taxon>Fulvivirgaceae</taxon>
        <taxon>Ohtaekwangia</taxon>
    </lineage>
</organism>